<evidence type="ECO:0000313" key="2">
    <source>
        <dbReference type="Proteomes" id="UP000001064"/>
    </source>
</evidence>
<sequence>MNQNKRTNNQTIRKTVEEFKWSTKDSSFKNVYKNYQNLCNLFNTPIEIFNDNLTSLDQTDIETDYSNVNLEFFGCSSEHIGTIKVSSIFSSTYDVIKTNIKCKYCDRENLLKGLSTLYSSGCISSSLYSMATNRAKQLDTDGVSQFKLTIANTVCDHSKELVGSQIIKLSDSHLDCDECLKMGNVASRIIEDIDFHIKSKSFSVNSYEELIKEISLLDAYSIQSYEFIVKLPCGHDRGIKNSFIYYNGKRNIDFLCQVCKPQVSTIYYLNLLESYMKMNSLIFYNQKETIKTFFMAPIRLIKDIAVTFTREKCGHHYGFKLSSLSFNHFYSNPLQCKECSLNITLYESIKTLLKKYPSLESKTNFVEIKKLINESEDVRNINFYFQMSCGHEICISGSHLINYKSISPCCPQCNPDDEKSLKFSFYGFKRVNVEHSQPEFICPKGHIMVNPSKWICRNCNIRGQYYEKLVMDAVNKYLQSNEISEYVQLLTPESYSFSDLNGYFDFSIRFKLDSTKKQLLKLNNEDPQKQKIVVLNFQVDELYHFSKKSTIQKDSRINYYHSMNRGKNLARISYRFIEEMFHYCCIEKAIQNFIECSIYSVINFKQHIIISDDIYEELESFKNRDFKFFNLFDLFLLDGEFPLENWSLKFDFSNLLKK</sequence>
<protein>
    <submittedName>
        <fullName evidence="1">Uncharacterized protein</fullName>
    </submittedName>
</protein>
<proteinExistence type="predicted"/>
<accession>F1A2L6</accession>
<dbReference type="VEuPathDB" id="AmoebaDB:DICPUDRAFT_158833"/>
<name>F1A2L6_DICPU</name>
<organism evidence="1 2">
    <name type="scientific">Dictyostelium purpureum</name>
    <name type="common">Slime mold</name>
    <dbReference type="NCBI Taxonomy" id="5786"/>
    <lineage>
        <taxon>Eukaryota</taxon>
        <taxon>Amoebozoa</taxon>
        <taxon>Evosea</taxon>
        <taxon>Eumycetozoa</taxon>
        <taxon>Dictyostelia</taxon>
        <taxon>Dictyosteliales</taxon>
        <taxon>Dictyosteliaceae</taxon>
        <taxon>Dictyostelium</taxon>
    </lineage>
</organism>
<dbReference type="GeneID" id="10505226"/>
<evidence type="ECO:0000313" key="1">
    <source>
        <dbReference type="EMBL" id="EGC29561.1"/>
    </source>
</evidence>
<dbReference type="AlphaFoldDB" id="F1A2L6"/>
<dbReference type="Proteomes" id="UP000001064">
    <property type="component" value="Unassembled WGS sequence"/>
</dbReference>
<dbReference type="RefSeq" id="XP_003293910.1">
    <property type="nucleotide sequence ID" value="XM_003293862.1"/>
</dbReference>
<dbReference type="KEGG" id="dpp:DICPUDRAFT_158833"/>
<gene>
    <name evidence="1" type="ORF">DICPUDRAFT_158833</name>
</gene>
<dbReference type="EMBL" id="GL871417">
    <property type="protein sequence ID" value="EGC29561.1"/>
    <property type="molecule type" value="Genomic_DNA"/>
</dbReference>
<dbReference type="InParanoid" id="F1A2L6"/>
<reference evidence="2" key="1">
    <citation type="journal article" date="2011" name="Genome Biol.">
        <title>Comparative genomics of the social amoebae Dictyostelium discoideum and Dictyostelium purpureum.</title>
        <authorList>
            <consortium name="US DOE Joint Genome Institute (JGI-PGF)"/>
            <person name="Sucgang R."/>
            <person name="Kuo A."/>
            <person name="Tian X."/>
            <person name="Salerno W."/>
            <person name="Parikh A."/>
            <person name="Feasley C.L."/>
            <person name="Dalin E."/>
            <person name="Tu H."/>
            <person name="Huang E."/>
            <person name="Barry K."/>
            <person name="Lindquist E."/>
            <person name="Shapiro H."/>
            <person name="Bruce D."/>
            <person name="Schmutz J."/>
            <person name="Salamov A."/>
            <person name="Fey P."/>
            <person name="Gaudet P."/>
            <person name="Anjard C."/>
            <person name="Babu M.M."/>
            <person name="Basu S."/>
            <person name="Bushmanova Y."/>
            <person name="van der Wel H."/>
            <person name="Katoh-Kurasawa M."/>
            <person name="Dinh C."/>
            <person name="Coutinho P.M."/>
            <person name="Saito T."/>
            <person name="Elias M."/>
            <person name="Schaap P."/>
            <person name="Kay R.R."/>
            <person name="Henrissat B."/>
            <person name="Eichinger L."/>
            <person name="Rivero F."/>
            <person name="Putnam N.H."/>
            <person name="West C.M."/>
            <person name="Loomis W.F."/>
            <person name="Chisholm R.L."/>
            <person name="Shaulsky G."/>
            <person name="Strassmann J.E."/>
            <person name="Queller D.C."/>
            <person name="Kuspa A."/>
            <person name="Grigoriev I.V."/>
        </authorList>
    </citation>
    <scope>NUCLEOTIDE SEQUENCE [LARGE SCALE GENOMIC DNA]</scope>
    <source>
        <strain evidence="2">QSDP1</strain>
    </source>
</reference>
<keyword evidence="2" id="KW-1185">Reference proteome</keyword>